<dbReference type="Proteomes" id="UP000220797">
    <property type="component" value="Unassembled WGS sequence"/>
</dbReference>
<evidence type="ECO:0000256" key="1">
    <source>
        <dbReference type="SAM" id="Coils"/>
    </source>
</evidence>
<feature type="transmembrane region" description="Helical" evidence="3">
    <location>
        <begin position="149"/>
        <end position="170"/>
    </location>
</feature>
<name>A0A1J1GXH3_PLAGA</name>
<dbReference type="RefSeq" id="XP_028530070.1">
    <property type="nucleotide sequence ID" value="XM_028673637.1"/>
</dbReference>
<comment type="caution">
    <text evidence="4">The sequence shown here is derived from an EMBL/GenBank/DDBJ whole genome shotgun (WGS) entry which is preliminary data.</text>
</comment>
<proteinExistence type="predicted"/>
<feature type="coiled-coil region" evidence="1">
    <location>
        <begin position="1261"/>
        <end position="1323"/>
    </location>
</feature>
<protein>
    <submittedName>
        <fullName evidence="4">Uncharacterized protein</fullName>
    </submittedName>
</protein>
<feature type="transmembrane region" description="Helical" evidence="3">
    <location>
        <begin position="28"/>
        <end position="52"/>
    </location>
</feature>
<dbReference type="OMA" id="FVHEIYE"/>
<dbReference type="GeneID" id="39733380"/>
<feature type="transmembrane region" description="Helical" evidence="3">
    <location>
        <begin position="627"/>
        <end position="649"/>
    </location>
</feature>
<feature type="transmembrane region" description="Helical" evidence="3">
    <location>
        <begin position="213"/>
        <end position="232"/>
    </location>
</feature>
<gene>
    <name evidence="4" type="ORF">PGAL8A_00484700</name>
</gene>
<evidence type="ECO:0000256" key="3">
    <source>
        <dbReference type="SAM" id="Phobius"/>
    </source>
</evidence>
<feature type="transmembrane region" description="Helical" evidence="3">
    <location>
        <begin position="253"/>
        <end position="273"/>
    </location>
</feature>
<dbReference type="OrthoDB" id="372561at2759"/>
<keyword evidence="3" id="KW-0812">Transmembrane</keyword>
<organism evidence="4 5">
    <name type="scientific">Plasmodium gallinaceum</name>
    <dbReference type="NCBI Taxonomy" id="5849"/>
    <lineage>
        <taxon>Eukaryota</taxon>
        <taxon>Sar</taxon>
        <taxon>Alveolata</taxon>
        <taxon>Apicomplexa</taxon>
        <taxon>Aconoidasida</taxon>
        <taxon>Haemosporida</taxon>
        <taxon>Plasmodiidae</taxon>
        <taxon>Plasmodium</taxon>
        <taxon>Plasmodium (Haemamoeba)</taxon>
    </lineage>
</organism>
<evidence type="ECO:0000313" key="4">
    <source>
        <dbReference type="EMBL" id="CRG97268.1"/>
    </source>
</evidence>
<evidence type="ECO:0000313" key="5">
    <source>
        <dbReference type="Proteomes" id="UP000220797"/>
    </source>
</evidence>
<feature type="transmembrane region" description="Helical" evidence="3">
    <location>
        <begin position="598"/>
        <end position="620"/>
    </location>
</feature>
<feature type="transmembrane region" description="Helical" evidence="3">
    <location>
        <begin position="182"/>
        <end position="201"/>
    </location>
</feature>
<keyword evidence="3" id="KW-1133">Transmembrane helix</keyword>
<keyword evidence="5" id="KW-1185">Reference proteome</keyword>
<evidence type="ECO:0000256" key="2">
    <source>
        <dbReference type="SAM" id="MobiDB-lite"/>
    </source>
</evidence>
<dbReference type="EMBL" id="CVMV01000096">
    <property type="protein sequence ID" value="CRG97268.1"/>
    <property type="molecule type" value="Genomic_DNA"/>
</dbReference>
<dbReference type="VEuPathDB" id="PlasmoDB:PGAL8A_00484700"/>
<reference evidence="4" key="1">
    <citation type="submission" date="2015-04" db="EMBL/GenBank/DDBJ databases">
        <authorList>
            <consortium name="Pathogen Informatics"/>
        </authorList>
    </citation>
    <scope>NUCLEOTIDE SEQUENCE [LARGE SCALE GENOMIC DNA]</scope>
    <source>
        <strain evidence="4">8A</strain>
    </source>
</reference>
<dbReference type="SUPFAM" id="SSF141571">
    <property type="entry name" value="Pentapeptide repeat-like"/>
    <property type="match status" value="1"/>
</dbReference>
<feature type="transmembrane region" description="Helical" evidence="3">
    <location>
        <begin position="389"/>
        <end position="408"/>
    </location>
</feature>
<keyword evidence="1" id="KW-0175">Coiled coil</keyword>
<feature type="transmembrane region" description="Helical" evidence="3">
    <location>
        <begin position="698"/>
        <end position="718"/>
    </location>
</feature>
<keyword evidence="3" id="KW-0472">Membrane</keyword>
<feature type="transmembrane region" description="Helical" evidence="3">
    <location>
        <begin position="299"/>
        <end position="329"/>
    </location>
</feature>
<sequence>MINNNEILEIEKIRNKILKKKGKYDYSFIIHFILLCIHLFLYIKIISIYYGYNNDYSISCFNQTFSYFLQRNYISTTEIETIHNNLSNINNICNYEKKNYLKYNGDQFKFVLSFYNKNVNTYIDYVIIFNKLFNSNILKEQTRISITHYYIWNEWIFYVLFNLFTFIIIFKEWRKEERKNNLFHACIVTVINLNILYEQLINSIINDSVHEKILELLMYIYFLYIVVNIFESSSKFCKIFTFPTKIVIQTIKYNYILLVFLCSFLILIFINYFSSDEKFYNYFNSIYTFSDNSKYKNEFIYNFFFILIYNFFFIPMIIIISTATTFLMIHKHHNIFNFKMRKSTLWDKIKGYIFFLNDKKNKIVCEDLEKEESDIEDKKYIKKIEMLKIKIIFVFFIFLILFVTKIFLDHDSIIHINSTYSHLIEEPFITKTNLEKSFNTFSYSSEYFDFLNSVVINNIMKNKKNLENKKLFEIQSDLKGYNIFIYEHFYHIFPYDLYLKLSDGKTVSEEITVDNILISNLSNKKNRELQEYTRKFNNNNQMIKYYDSYCILYNFEYNMFLLINISFNMQNYGQYKKKKDIFVQEVNEYDYKINNRKLIILIFLLIITIAYFILITFLLYYIQKKFFIWFFGCFFLICVFFFIFNFMMFKSVTYSHDYVDHIKNKNFSSIFNLSNIHNFKLLIYDLLRIKLCKFYGNLFSYIILIISILKIYFFFFINYFTSFIKYKNHFLLITMPIFLFVFLMSLLSSYTFFDFSSSFLKWVMLFYHIQTNKKFSPYEIFNKFLFFFFVFYITSIFLFIFLKKNQNIVKIKEIPQNSLPFDNMIIDDHNILIYFKALLYSIDKTFEKVRILKERFRIKQIIDNEVQYYNQYCHYLMIQNAFYENQQNLLKFDDPNMKTPISYQMENFQNNPYQNIMNNQTMRNQIIDNQMVNNQNMNIQNMNNQNIGNQNMNIQNMNNQNIGNQNMNIQNMNIQNMNDQNMNNQNMNNENMNNENIYDQNMTIQNMNNQNIYDENMNDHNINNQNIYDQNMNDHNIYDQNMNNQNIYDQNMNDHNINNQNIYDQNMNDHNIYDQNMNNQNIYDQNMNDHNINNQNIGNQTVDNKIINNWNMNDHNISNQSISSQINREQIINTQMSTGKYGDDTKKEKYELKDPNHMNLTKNNFIDNSYNMSEQEVIVKTDIMYSFFTRHLNEKYDFSFLYEKEKKNVVSFLKEGIYDHNHIEKKKKKRKKKRIQLKMMLESLCNDLENIKNIKISLTYIILLKIKKNILKQNLKKLNSNKKELKTEYQNKLLYKNHLFNIQKNLSKEIESLEKRILIINELNKGMVHVIDDSIFYKKQEDKDDKDDKNDEENSEKKEKSKRGVFGIPILEKQKEK</sequence>
<accession>A0A1J1GXH3</accession>
<feature type="transmembrane region" description="Helical" evidence="3">
    <location>
        <begin position="784"/>
        <end position="802"/>
    </location>
</feature>
<feature type="transmembrane region" description="Helical" evidence="3">
    <location>
        <begin position="730"/>
        <end position="753"/>
    </location>
</feature>
<feature type="region of interest" description="Disordered" evidence="2">
    <location>
        <begin position="1341"/>
        <end position="1377"/>
    </location>
</feature>